<dbReference type="PIRSF" id="PIRSF037778">
    <property type="entry name" value="UCP037778_transp_RibU"/>
    <property type="match status" value="1"/>
</dbReference>
<feature type="transmembrane region" description="Helical" evidence="9">
    <location>
        <begin position="154"/>
        <end position="178"/>
    </location>
</feature>
<feature type="transmembrane region" description="Helical" evidence="9">
    <location>
        <begin position="84"/>
        <end position="101"/>
    </location>
</feature>
<keyword evidence="4 8" id="KW-1003">Cell membrane</keyword>
<dbReference type="GO" id="GO:0005886">
    <property type="term" value="C:plasma membrane"/>
    <property type="evidence" value="ECO:0007669"/>
    <property type="project" value="UniProtKB-SubCell"/>
</dbReference>
<evidence type="ECO:0000256" key="6">
    <source>
        <dbReference type="ARBA" id="ARBA00022989"/>
    </source>
</evidence>
<accession>A0A5D4T178</accession>
<gene>
    <name evidence="10" type="ORF">FZC76_11545</name>
</gene>
<comment type="similarity">
    <text evidence="2 8">Belongs to the prokaryotic riboflavin transporter (P-RFT) (TC 2.A.87) family.</text>
</comment>
<evidence type="ECO:0000256" key="2">
    <source>
        <dbReference type="ARBA" id="ARBA00005540"/>
    </source>
</evidence>
<dbReference type="OrthoDB" id="9809216at2"/>
<dbReference type="RefSeq" id="WP_148988326.1">
    <property type="nucleotide sequence ID" value="NZ_VTEV01000004.1"/>
</dbReference>
<evidence type="ECO:0000256" key="4">
    <source>
        <dbReference type="ARBA" id="ARBA00022475"/>
    </source>
</evidence>
<organism evidence="10 11">
    <name type="scientific">Sutcliffiella horikoshii</name>
    <dbReference type="NCBI Taxonomy" id="79883"/>
    <lineage>
        <taxon>Bacteria</taxon>
        <taxon>Bacillati</taxon>
        <taxon>Bacillota</taxon>
        <taxon>Bacilli</taxon>
        <taxon>Bacillales</taxon>
        <taxon>Bacillaceae</taxon>
        <taxon>Sutcliffiella</taxon>
    </lineage>
</organism>
<dbReference type="PANTHER" id="PTHR38438:SF1">
    <property type="entry name" value="RIBOFLAVIN TRANSPORTER RIBU"/>
    <property type="match status" value="1"/>
</dbReference>
<evidence type="ECO:0000256" key="7">
    <source>
        <dbReference type="ARBA" id="ARBA00023136"/>
    </source>
</evidence>
<dbReference type="InterPro" id="IPR024529">
    <property type="entry name" value="ECF_trnsprt_substrate-spec"/>
</dbReference>
<name>A0A5D4T178_9BACI</name>
<dbReference type="Proteomes" id="UP000322524">
    <property type="component" value="Unassembled WGS sequence"/>
</dbReference>
<evidence type="ECO:0000313" key="11">
    <source>
        <dbReference type="Proteomes" id="UP000322524"/>
    </source>
</evidence>
<keyword evidence="3 8" id="KW-0813">Transport</keyword>
<sequence>MNQSKRVKKMVTVGMLSGISYLLMWLSFPLPLLPPFLSVDFSDVPALLAAIIFGPVAGITVEAIKNILHYIVQGSMTGVPVGQLANFTAGILFILPTYFIFNKIRTTKGLGLGLVAGTVSMALIMSVLNYYIFLPAFTYFLNVPSGSSAQMIEGIVKGILPFNIIKGLIVTFLFLLLYKKLAIWLDRQLETKNI</sequence>
<dbReference type="PANTHER" id="PTHR38438">
    <property type="entry name" value="RIBOFLAVIN TRANSPORTER RIBU"/>
    <property type="match status" value="1"/>
</dbReference>
<proteinExistence type="inferred from homology"/>
<dbReference type="InterPro" id="IPR025720">
    <property type="entry name" value="RibU"/>
</dbReference>
<comment type="function">
    <text evidence="8">Probably a riboflavin-binding protein that interacts with the energy-coupling factor (ECF) ABC-transporter complex.</text>
</comment>
<protein>
    <recommendedName>
        <fullName evidence="8">Riboflavin transporter</fullName>
    </recommendedName>
</protein>
<evidence type="ECO:0000256" key="9">
    <source>
        <dbReference type="SAM" id="Phobius"/>
    </source>
</evidence>
<evidence type="ECO:0000256" key="8">
    <source>
        <dbReference type="PIRNR" id="PIRNR037778"/>
    </source>
</evidence>
<feature type="transmembrane region" description="Helical" evidence="9">
    <location>
        <begin position="113"/>
        <end position="134"/>
    </location>
</feature>
<evidence type="ECO:0000256" key="1">
    <source>
        <dbReference type="ARBA" id="ARBA00004651"/>
    </source>
</evidence>
<reference evidence="10 11" key="1">
    <citation type="submission" date="2019-08" db="EMBL/GenBank/DDBJ databases">
        <title>Bacillus genomes from the desert of Cuatro Cienegas, Coahuila.</title>
        <authorList>
            <person name="Olmedo-Alvarez G."/>
        </authorList>
    </citation>
    <scope>NUCLEOTIDE SEQUENCE [LARGE SCALE GENOMIC DNA]</scope>
    <source>
        <strain evidence="10 11">CH28_1T</strain>
    </source>
</reference>
<evidence type="ECO:0000256" key="3">
    <source>
        <dbReference type="ARBA" id="ARBA00022448"/>
    </source>
</evidence>
<evidence type="ECO:0000313" key="10">
    <source>
        <dbReference type="EMBL" id="TYS68358.1"/>
    </source>
</evidence>
<keyword evidence="5 9" id="KW-0812">Transmembrane</keyword>
<comment type="caution">
    <text evidence="10">The sequence shown here is derived from an EMBL/GenBank/DDBJ whole genome shotgun (WGS) entry which is preliminary data.</text>
</comment>
<dbReference type="EMBL" id="VTEV01000004">
    <property type="protein sequence ID" value="TYS68358.1"/>
    <property type="molecule type" value="Genomic_DNA"/>
</dbReference>
<dbReference type="GO" id="GO:0032217">
    <property type="term" value="F:riboflavin transmembrane transporter activity"/>
    <property type="evidence" value="ECO:0007669"/>
    <property type="project" value="UniProtKB-UniRule"/>
</dbReference>
<keyword evidence="7 8" id="KW-0472">Membrane</keyword>
<keyword evidence="6 9" id="KW-1133">Transmembrane helix</keyword>
<feature type="transmembrane region" description="Helical" evidence="9">
    <location>
        <begin position="12"/>
        <end position="33"/>
    </location>
</feature>
<comment type="subcellular location">
    <subcellularLocation>
        <location evidence="1">Cell membrane</location>
        <topology evidence="1">Multi-pass membrane protein</topology>
    </subcellularLocation>
</comment>
<dbReference type="Gene3D" id="1.10.1760.20">
    <property type="match status" value="1"/>
</dbReference>
<dbReference type="STRING" id="79883.GCA_001636495_02447"/>
<evidence type="ECO:0000256" key="5">
    <source>
        <dbReference type="ARBA" id="ARBA00022692"/>
    </source>
</evidence>
<dbReference type="Pfam" id="PF12822">
    <property type="entry name" value="ECF_trnsprt"/>
    <property type="match status" value="1"/>
</dbReference>
<dbReference type="AlphaFoldDB" id="A0A5D4T178"/>